<evidence type="ECO:0000313" key="2">
    <source>
        <dbReference type="EMBL" id="MBB3931860.1"/>
    </source>
</evidence>
<dbReference type="RefSeq" id="WP_183399468.1">
    <property type="nucleotide sequence ID" value="NZ_JACIDS010000003.1"/>
</dbReference>
<protein>
    <submittedName>
        <fullName evidence="2">Uncharacterized protein</fullName>
    </submittedName>
</protein>
<feature type="coiled-coil region" evidence="1">
    <location>
        <begin position="72"/>
        <end position="99"/>
    </location>
</feature>
<keyword evidence="1" id="KW-0175">Coiled coil</keyword>
<gene>
    <name evidence="2" type="ORF">GGR25_002910</name>
</gene>
<dbReference type="AlphaFoldDB" id="A0A840ANF4"/>
<dbReference type="Proteomes" id="UP000553963">
    <property type="component" value="Unassembled WGS sequence"/>
</dbReference>
<keyword evidence="3" id="KW-1185">Reference proteome</keyword>
<dbReference type="EMBL" id="JACIDS010000003">
    <property type="protein sequence ID" value="MBB3931860.1"/>
    <property type="molecule type" value="Genomic_DNA"/>
</dbReference>
<sequence>MPNLKIYVDEAVWAERSEQLGAALTPVRNMLCKEFNVDVSLCHLAIVPVQGLSDQASVSAEIQILPRPERTNDLIRSACEKLRDLLDQASERRSSVRATALDPATYIALR</sequence>
<evidence type="ECO:0000313" key="3">
    <source>
        <dbReference type="Proteomes" id="UP000553963"/>
    </source>
</evidence>
<comment type="caution">
    <text evidence="2">The sequence shown here is derived from an EMBL/GenBank/DDBJ whole genome shotgun (WGS) entry which is preliminary data.</text>
</comment>
<organism evidence="2 3">
    <name type="scientific">Kaistia hirudinis</name>
    <dbReference type="NCBI Taxonomy" id="1293440"/>
    <lineage>
        <taxon>Bacteria</taxon>
        <taxon>Pseudomonadati</taxon>
        <taxon>Pseudomonadota</taxon>
        <taxon>Alphaproteobacteria</taxon>
        <taxon>Hyphomicrobiales</taxon>
        <taxon>Kaistiaceae</taxon>
        <taxon>Kaistia</taxon>
    </lineage>
</organism>
<evidence type="ECO:0000256" key="1">
    <source>
        <dbReference type="SAM" id="Coils"/>
    </source>
</evidence>
<proteinExistence type="predicted"/>
<reference evidence="2 3" key="1">
    <citation type="submission" date="2020-08" db="EMBL/GenBank/DDBJ databases">
        <title>Genomic Encyclopedia of Type Strains, Phase IV (KMG-IV): sequencing the most valuable type-strain genomes for metagenomic binning, comparative biology and taxonomic classification.</title>
        <authorList>
            <person name="Goeker M."/>
        </authorList>
    </citation>
    <scope>NUCLEOTIDE SEQUENCE [LARGE SCALE GENOMIC DNA]</scope>
    <source>
        <strain evidence="2 3">DSM 25966</strain>
    </source>
</reference>
<name>A0A840ANF4_9HYPH</name>
<accession>A0A840ANF4</accession>